<keyword evidence="3" id="KW-1185">Reference proteome</keyword>
<gene>
    <name evidence="2" type="ORF">PPRIM_AZ9-3.1.T1190059</name>
</gene>
<comment type="caution">
    <text evidence="2">The sequence shown here is derived from an EMBL/GenBank/DDBJ whole genome shotgun (WGS) entry which is preliminary data.</text>
</comment>
<reference evidence="2" key="1">
    <citation type="submission" date="2021-01" db="EMBL/GenBank/DDBJ databases">
        <authorList>
            <consortium name="Genoscope - CEA"/>
            <person name="William W."/>
        </authorList>
    </citation>
    <scope>NUCLEOTIDE SEQUENCE</scope>
</reference>
<protein>
    <submittedName>
        <fullName evidence="2">Uncharacterized protein</fullName>
    </submittedName>
</protein>
<dbReference type="EMBL" id="CAJJDM010000122">
    <property type="protein sequence ID" value="CAD8102745.1"/>
    <property type="molecule type" value="Genomic_DNA"/>
</dbReference>
<accession>A0A8S1PHV6</accession>
<sequence length="81" mass="9367">MGIFICQLNLKNLLNYRDGETSSIKQIRIIDYCHHIITPSFFRIPISFFLQPSYFIILLGKLLFIYASLLKNTIAASKLIT</sequence>
<dbReference type="AlphaFoldDB" id="A0A8S1PHV6"/>
<evidence type="ECO:0000256" key="1">
    <source>
        <dbReference type="SAM" id="Phobius"/>
    </source>
</evidence>
<keyword evidence="1" id="KW-0812">Transmembrane</keyword>
<name>A0A8S1PHV6_PARPR</name>
<keyword evidence="1" id="KW-0472">Membrane</keyword>
<evidence type="ECO:0000313" key="3">
    <source>
        <dbReference type="Proteomes" id="UP000688137"/>
    </source>
</evidence>
<feature type="transmembrane region" description="Helical" evidence="1">
    <location>
        <begin position="48"/>
        <end position="69"/>
    </location>
</feature>
<proteinExistence type="predicted"/>
<dbReference type="Proteomes" id="UP000688137">
    <property type="component" value="Unassembled WGS sequence"/>
</dbReference>
<keyword evidence="1" id="KW-1133">Transmembrane helix</keyword>
<organism evidence="2 3">
    <name type="scientific">Paramecium primaurelia</name>
    <dbReference type="NCBI Taxonomy" id="5886"/>
    <lineage>
        <taxon>Eukaryota</taxon>
        <taxon>Sar</taxon>
        <taxon>Alveolata</taxon>
        <taxon>Ciliophora</taxon>
        <taxon>Intramacronucleata</taxon>
        <taxon>Oligohymenophorea</taxon>
        <taxon>Peniculida</taxon>
        <taxon>Parameciidae</taxon>
        <taxon>Paramecium</taxon>
    </lineage>
</organism>
<evidence type="ECO:0000313" key="2">
    <source>
        <dbReference type="EMBL" id="CAD8102745.1"/>
    </source>
</evidence>